<reference evidence="2 3" key="1">
    <citation type="submission" date="2018-03" db="EMBL/GenBank/DDBJ databases">
        <title>Draft Genome Sequences of the Obligatory Marine Myxobacteria Enhygromyxa salina SWB007.</title>
        <authorList>
            <person name="Poehlein A."/>
            <person name="Moghaddam J.A."/>
            <person name="Harms H."/>
            <person name="Alanjari M."/>
            <person name="Koenig G.M."/>
            <person name="Daniel R."/>
            <person name="Schaeberle T.F."/>
        </authorList>
    </citation>
    <scope>NUCLEOTIDE SEQUENCE [LARGE SCALE GENOMIC DNA]</scope>
    <source>
        <strain evidence="2 3">SWB007</strain>
    </source>
</reference>
<dbReference type="Proteomes" id="UP000238823">
    <property type="component" value="Unassembled WGS sequence"/>
</dbReference>
<gene>
    <name evidence="2" type="ORF">ENSA7_44180</name>
</gene>
<organism evidence="2 3">
    <name type="scientific">Enhygromyxa salina</name>
    <dbReference type="NCBI Taxonomy" id="215803"/>
    <lineage>
        <taxon>Bacteria</taxon>
        <taxon>Pseudomonadati</taxon>
        <taxon>Myxococcota</taxon>
        <taxon>Polyangia</taxon>
        <taxon>Nannocystales</taxon>
        <taxon>Nannocystaceae</taxon>
        <taxon>Enhygromyxa</taxon>
    </lineage>
</organism>
<sequence length="308" mass="34083">MWYRRIVRSSNRKLPLAACMLLIWVILAGALFLLVSSPPEPRPVDPRDQAIRDRMAAWAVRDAEQWSADEGDLTLAWDQADGHLAIVIDDVGRELDLFEKLLALRFELSFSVLPDSIFADGVQQRLRADHRRPREILLHVPMEPLDPKAMGGVDAGETFLLASDSPEQLRAKLRAGLERVPTAVGVNNHMGSRLSADSDAMAALMPVLRERQLYLFDSRTTPETVAAAQAEAAGVPTISRKVFLDHEPGHAAIRAALYEAAAYAREQPTVAIAHPSIEMVEVLRDELPRLREQGVAIYPLSRVLAGAR</sequence>
<evidence type="ECO:0000313" key="2">
    <source>
        <dbReference type="EMBL" id="PRQ05685.1"/>
    </source>
</evidence>
<dbReference type="Pfam" id="PF04748">
    <property type="entry name" value="Polysacc_deac_2"/>
    <property type="match status" value="1"/>
</dbReference>
<dbReference type="InterPro" id="IPR006837">
    <property type="entry name" value="Divergent_DAC"/>
</dbReference>
<dbReference type="AlphaFoldDB" id="A0A2S9YKN9"/>
<comment type="caution">
    <text evidence="2">The sequence shown here is derived from an EMBL/GenBank/DDBJ whole genome shotgun (WGS) entry which is preliminary data.</text>
</comment>
<evidence type="ECO:0000313" key="3">
    <source>
        <dbReference type="Proteomes" id="UP000238823"/>
    </source>
</evidence>
<feature type="transmembrane region" description="Helical" evidence="1">
    <location>
        <begin position="14"/>
        <end position="35"/>
    </location>
</feature>
<keyword evidence="1" id="KW-0472">Membrane</keyword>
<keyword evidence="1" id="KW-1133">Transmembrane helix</keyword>
<dbReference type="Gene3D" id="3.20.20.370">
    <property type="entry name" value="Glycoside hydrolase/deacetylase"/>
    <property type="match status" value="1"/>
</dbReference>
<evidence type="ECO:0000256" key="1">
    <source>
        <dbReference type="SAM" id="Phobius"/>
    </source>
</evidence>
<proteinExistence type="predicted"/>
<dbReference type="InterPro" id="IPR011330">
    <property type="entry name" value="Glyco_hydro/deAcase_b/a-brl"/>
</dbReference>
<protein>
    <submittedName>
        <fullName evidence="2">Divergent polysaccharide deacetylase</fullName>
    </submittedName>
</protein>
<dbReference type="EMBL" id="PVNL01000090">
    <property type="protein sequence ID" value="PRQ05685.1"/>
    <property type="molecule type" value="Genomic_DNA"/>
</dbReference>
<dbReference type="PANTHER" id="PTHR30105:SF2">
    <property type="entry name" value="DIVERGENT POLYSACCHARIDE DEACETYLASE SUPERFAMILY"/>
    <property type="match status" value="1"/>
</dbReference>
<accession>A0A2S9YKN9</accession>
<dbReference type="PANTHER" id="PTHR30105">
    <property type="entry name" value="UNCHARACTERIZED YIBQ-RELATED"/>
    <property type="match status" value="1"/>
</dbReference>
<dbReference type="SUPFAM" id="SSF88713">
    <property type="entry name" value="Glycoside hydrolase/deacetylase"/>
    <property type="match status" value="1"/>
</dbReference>
<dbReference type="OrthoDB" id="9784811at2"/>
<dbReference type="GO" id="GO:0005975">
    <property type="term" value="P:carbohydrate metabolic process"/>
    <property type="evidence" value="ECO:0007669"/>
    <property type="project" value="InterPro"/>
</dbReference>
<keyword evidence="1" id="KW-0812">Transmembrane</keyword>
<name>A0A2S9YKN9_9BACT</name>
<dbReference type="CDD" id="cd10936">
    <property type="entry name" value="CE4_DAC2"/>
    <property type="match status" value="1"/>
</dbReference>